<dbReference type="AlphaFoldDB" id="A0A1N6X2S7"/>
<dbReference type="InterPro" id="IPR029063">
    <property type="entry name" value="SAM-dependent_MTases_sf"/>
</dbReference>
<dbReference type="NCBIfam" id="TIGR01983">
    <property type="entry name" value="UbiG"/>
    <property type="match status" value="1"/>
</dbReference>
<name>A0A1N6X2S7_9GAMM</name>
<comment type="catalytic activity">
    <reaction evidence="5">
        <text>a 3-(all-trans-polyprenyl)benzene-1,2-diol + S-adenosyl-L-methionine = a 2-methoxy-6-(all-trans-polyprenyl)phenol + S-adenosyl-L-homocysteine + H(+)</text>
        <dbReference type="Rhea" id="RHEA:31411"/>
        <dbReference type="Rhea" id="RHEA-COMP:9550"/>
        <dbReference type="Rhea" id="RHEA-COMP:9551"/>
        <dbReference type="ChEBI" id="CHEBI:15378"/>
        <dbReference type="ChEBI" id="CHEBI:57856"/>
        <dbReference type="ChEBI" id="CHEBI:59789"/>
        <dbReference type="ChEBI" id="CHEBI:62729"/>
        <dbReference type="ChEBI" id="CHEBI:62731"/>
        <dbReference type="EC" id="2.1.1.222"/>
    </reaction>
</comment>
<keyword evidence="6" id="KW-0830">Ubiquinone</keyword>
<evidence type="ECO:0000313" key="6">
    <source>
        <dbReference type="EMBL" id="SIQ96570.1"/>
    </source>
</evidence>
<dbReference type="Pfam" id="PF13489">
    <property type="entry name" value="Methyltransf_23"/>
    <property type="match status" value="1"/>
</dbReference>
<organism evidence="6 7">
    <name type="scientific">Solilutibacter tolerans</name>
    <dbReference type="NCBI Taxonomy" id="1604334"/>
    <lineage>
        <taxon>Bacteria</taxon>
        <taxon>Pseudomonadati</taxon>
        <taxon>Pseudomonadota</taxon>
        <taxon>Gammaproteobacteria</taxon>
        <taxon>Lysobacterales</taxon>
        <taxon>Lysobacteraceae</taxon>
        <taxon>Solilutibacter</taxon>
    </lineage>
</organism>
<evidence type="ECO:0000256" key="1">
    <source>
        <dbReference type="ARBA" id="ARBA00022603"/>
    </source>
</evidence>
<dbReference type="GO" id="GO:0061542">
    <property type="term" value="F:3-demethylubiquinol 3-O-methyltransferase activity"/>
    <property type="evidence" value="ECO:0007669"/>
    <property type="project" value="UniProtKB-UniRule"/>
</dbReference>
<feature type="binding site" evidence="5">
    <location>
        <position position="38"/>
    </location>
    <ligand>
        <name>S-adenosyl-L-methionine</name>
        <dbReference type="ChEBI" id="CHEBI:59789"/>
    </ligand>
</feature>
<dbReference type="EC" id="2.1.1.64" evidence="5"/>
<evidence type="ECO:0000256" key="5">
    <source>
        <dbReference type="HAMAP-Rule" id="MF_00472"/>
    </source>
</evidence>
<dbReference type="SUPFAM" id="SSF53335">
    <property type="entry name" value="S-adenosyl-L-methionine-dependent methyltransferases"/>
    <property type="match status" value="1"/>
</dbReference>
<dbReference type="GO" id="GO:0010420">
    <property type="term" value="F:polyprenyldihydroxybenzoate methyltransferase activity"/>
    <property type="evidence" value="ECO:0007669"/>
    <property type="project" value="InterPro"/>
</dbReference>
<dbReference type="EMBL" id="FTLW01000005">
    <property type="protein sequence ID" value="SIQ96570.1"/>
    <property type="molecule type" value="Genomic_DNA"/>
</dbReference>
<dbReference type="Proteomes" id="UP000241788">
    <property type="component" value="Unassembled WGS sequence"/>
</dbReference>
<accession>A0A1N6X2S7</accession>
<dbReference type="EC" id="2.1.1.222" evidence="5"/>
<keyword evidence="2 5" id="KW-0808">Transferase</keyword>
<dbReference type="InterPro" id="IPR010233">
    <property type="entry name" value="UbiG_MeTrfase"/>
</dbReference>
<proteinExistence type="inferred from homology"/>
<dbReference type="UniPathway" id="UPA00232"/>
<keyword evidence="1 5" id="KW-0489">Methyltransferase</keyword>
<dbReference type="Gene3D" id="3.40.50.150">
    <property type="entry name" value="Vaccinia Virus protein VP39"/>
    <property type="match status" value="1"/>
</dbReference>
<keyword evidence="3 5" id="KW-0831">Ubiquinone biosynthesis</keyword>
<dbReference type="RefSeq" id="WP_076588018.1">
    <property type="nucleotide sequence ID" value="NZ_FTLW01000005.1"/>
</dbReference>
<comment type="similarity">
    <text evidence="5">Belongs to the methyltransferase superfamily. UbiG/COQ3 family.</text>
</comment>
<keyword evidence="7" id="KW-1185">Reference proteome</keyword>
<feature type="binding site" evidence="5">
    <location>
        <position position="122"/>
    </location>
    <ligand>
        <name>S-adenosyl-L-methionine</name>
        <dbReference type="ChEBI" id="CHEBI:59789"/>
    </ligand>
</feature>
<dbReference type="PANTHER" id="PTHR43464">
    <property type="entry name" value="METHYLTRANSFERASE"/>
    <property type="match status" value="1"/>
</dbReference>
<sequence>MNNPNVRQAELHKFGALANRWWDADGPQRALHVLNPVRTQYVADRVSLAGAKVLDVGCGAGLLSEALAAKGARVTAIDLAPELIDVAKLHQLEAGHEIDYRLQSAEDLAAELPGAFDAVTCMEMLEHVPDPGSVIEACARLLKPGGTLFLSTLNRTPAAFALAIVGAEYVARLLPKGTHQYRDFIKPSELGAWLRHAGLELEDVSGLLYEPWKHAARLTSRTDINYLACARKPA</sequence>
<protein>
    <recommendedName>
        <fullName evidence="5">Ubiquinone biosynthesis O-methyltransferase</fullName>
    </recommendedName>
    <alternativeName>
        <fullName evidence="5">2-polyprenyl-6-hydroxyphenol methylase</fullName>
        <ecNumber evidence="5">2.1.1.222</ecNumber>
    </alternativeName>
    <alternativeName>
        <fullName evidence="5">3-demethylubiquinone 3-O-methyltransferase</fullName>
        <ecNumber evidence="5">2.1.1.64</ecNumber>
    </alternativeName>
</protein>
<keyword evidence="4 5" id="KW-0949">S-adenosyl-L-methionine</keyword>
<evidence type="ECO:0000313" key="7">
    <source>
        <dbReference type="Proteomes" id="UP000241788"/>
    </source>
</evidence>
<reference evidence="7" key="1">
    <citation type="submission" date="2017-01" db="EMBL/GenBank/DDBJ databases">
        <authorList>
            <person name="Varghese N."/>
            <person name="Submissions S."/>
        </authorList>
    </citation>
    <scope>NUCLEOTIDE SEQUENCE [LARGE SCALE GENOMIC DNA]</scope>
    <source>
        <strain evidence="7">UM1</strain>
    </source>
</reference>
<evidence type="ECO:0000256" key="2">
    <source>
        <dbReference type="ARBA" id="ARBA00022679"/>
    </source>
</evidence>
<dbReference type="GO" id="GO:0032259">
    <property type="term" value="P:methylation"/>
    <property type="evidence" value="ECO:0007669"/>
    <property type="project" value="UniProtKB-KW"/>
</dbReference>
<dbReference type="CDD" id="cd02440">
    <property type="entry name" value="AdoMet_MTases"/>
    <property type="match status" value="1"/>
</dbReference>
<gene>
    <name evidence="5" type="primary">ubiG</name>
    <name evidence="6" type="ORF">SAMN05421546_2117</name>
</gene>
<dbReference type="OrthoDB" id="9801538at2"/>
<dbReference type="STRING" id="1604334.SAMN05421546_2117"/>
<comment type="pathway">
    <text evidence="5">Cofactor biosynthesis; ubiquinone biosynthesis.</text>
</comment>
<comment type="catalytic activity">
    <reaction evidence="5">
        <text>a 3-demethylubiquinol + S-adenosyl-L-methionine = a ubiquinol + S-adenosyl-L-homocysteine + H(+)</text>
        <dbReference type="Rhea" id="RHEA:44380"/>
        <dbReference type="Rhea" id="RHEA-COMP:9566"/>
        <dbReference type="Rhea" id="RHEA-COMP:10914"/>
        <dbReference type="ChEBI" id="CHEBI:15378"/>
        <dbReference type="ChEBI" id="CHEBI:17976"/>
        <dbReference type="ChEBI" id="CHEBI:57856"/>
        <dbReference type="ChEBI" id="CHEBI:59789"/>
        <dbReference type="ChEBI" id="CHEBI:84422"/>
        <dbReference type="EC" id="2.1.1.64"/>
    </reaction>
</comment>
<dbReference type="PANTHER" id="PTHR43464:SF19">
    <property type="entry name" value="UBIQUINONE BIOSYNTHESIS O-METHYLTRANSFERASE, MITOCHONDRIAL"/>
    <property type="match status" value="1"/>
</dbReference>
<comment type="function">
    <text evidence="5">O-methyltransferase that catalyzes the 2 O-methylation steps in the ubiquinone biosynthetic pathway.</text>
</comment>
<evidence type="ECO:0000256" key="3">
    <source>
        <dbReference type="ARBA" id="ARBA00022688"/>
    </source>
</evidence>
<feature type="binding site" evidence="5">
    <location>
        <position position="78"/>
    </location>
    <ligand>
        <name>S-adenosyl-L-methionine</name>
        <dbReference type="ChEBI" id="CHEBI:59789"/>
    </ligand>
</feature>
<feature type="binding site" evidence="5">
    <location>
        <position position="57"/>
    </location>
    <ligand>
        <name>S-adenosyl-L-methionine</name>
        <dbReference type="ChEBI" id="CHEBI:59789"/>
    </ligand>
</feature>
<dbReference type="HAMAP" id="MF_00472">
    <property type="entry name" value="UbiG"/>
    <property type="match status" value="1"/>
</dbReference>
<evidence type="ECO:0000256" key="4">
    <source>
        <dbReference type="ARBA" id="ARBA00022691"/>
    </source>
</evidence>
<dbReference type="GO" id="GO:0102208">
    <property type="term" value="F:2-polyprenyl-6-hydroxyphenol methylase activity"/>
    <property type="evidence" value="ECO:0007669"/>
    <property type="project" value="UniProtKB-EC"/>
</dbReference>